<name>A0ABQ5R0I4_9ACTN</name>
<sequence>MKPSRLALVAAALTAALVSAAACAPPEPTAPASAPPGAPELPTSPVELRILDVSGVLVLTKPLIENFAKANPKLVSKVTYESGTSADVVGKLYAQQQSGNLTTDLVLTGTEGLSLLSKQKTVLPLVPNYAGALPDLDAQMTPGALKLQKALGGNGVIISGQADGPVLAYNTKTVTDPPRTPQQLLDWAKAHPGRFGYAAVPTGSGPANQLVDALPYLLGDANPTDPGSWTKTWAYLEELNKYTAPYANKTVDTFDALAKGSLDIAVSETGWDVQMKQKGTLSDQFAMRAFDKPHTIMVAQWAAVPNGIDPGRLAVVLALVKHMLQPEQQALTIPFRAAFPIKGVDLTMAPAEAQDQYRRFGSPEFNAALIAEATPQNPVVGDHVELKYDTWNDRIGSKK</sequence>
<proteinExistence type="predicted"/>
<dbReference type="Gene3D" id="3.40.190.10">
    <property type="entry name" value="Periplasmic binding protein-like II"/>
    <property type="match status" value="2"/>
</dbReference>
<organism evidence="2 3">
    <name type="scientific">Phytohabitans aurantiacus</name>
    <dbReference type="NCBI Taxonomy" id="3016789"/>
    <lineage>
        <taxon>Bacteria</taxon>
        <taxon>Bacillati</taxon>
        <taxon>Actinomycetota</taxon>
        <taxon>Actinomycetes</taxon>
        <taxon>Micromonosporales</taxon>
        <taxon>Micromonosporaceae</taxon>
    </lineage>
</organism>
<dbReference type="PANTHER" id="PTHR42779:SF1">
    <property type="entry name" value="PROTEIN YNJB"/>
    <property type="match status" value="1"/>
</dbReference>
<reference evidence="2" key="1">
    <citation type="submission" date="2022-12" db="EMBL/GenBank/DDBJ databases">
        <title>New Phytohabitans aurantiacus sp. RD004123 nov., an actinomycete isolated from soil.</title>
        <authorList>
            <person name="Triningsih D.W."/>
            <person name="Harunari E."/>
            <person name="Igarashi Y."/>
        </authorList>
    </citation>
    <scope>NUCLEOTIDE SEQUENCE</scope>
    <source>
        <strain evidence="2">RD004123</strain>
    </source>
</reference>
<dbReference type="PROSITE" id="PS51257">
    <property type="entry name" value="PROKAR_LIPOPROTEIN"/>
    <property type="match status" value="1"/>
</dbReference>
<keyword evidence="1" id="KW-0732">Signal</keyword>
<dbReference type="PANTHER" id="PTHR42779">
    <property type="entry name" value="PROTEIN YNJB"/>
    <property type="match status" value="1"/>
</dbReference>
<evidence type="ECO:0000313" key="3">
    <source>
        <dbReference type="Proteomes" id="UP001144280"/>
    </source>
</evidence>
<dbReference type="Proteomes" id="UP001144280">
    <property type="component" value="Unassembled WGS sequence"/>
</dbReference>
<dbReference type="InterPro" id="IPR006059">
    <property type="entry name" value="SBP"/>
</dbReference>
<dbReference type="Pfam" id="PF13416">
    <property type="entry name" value="SBP_bac_8"/>
    <property type="match status" value="1"/>
</dbReference>
<feature type="signal peptide" evidence="1">
    <location>
        <begin position="1"/>
        <end position="24"/>
    </location>
</feature>
<evidence type="ECO:0000313" key="2">
    <source>
        <dbReference type="EMBL" id="GLH99366.1"/>
    </source>
</evidence>
<keyword evidence="3" id="KW-1185">Reference proteome</keyword>
<dbReference type="EMBL" id="BSDI01000023">
    <property type="protein sequence ID" value="GLH99366.1"/>
    <property type="molecule type" value="Genomic_DNA"/>
</dbReference>
<comment type="caution">
    <text evidence="2">The sequence shown here is derived from an EMBL/GenBank/DDBJ whole genome shotgun (WGS) entry which is preliminary data.</text>
</comment>
<evidence type="ECO:0000256" key="1">
    <source>
        <dbReference type="SAM" id="SignalP"/>
    </source>
</evidence>
<protein>
    <submittedName>
        <fullName evidence="2">ABC transporter substrate-binding protein</fullName>
    </submittedName>
</protein>
<gene>
    <name evidence="2" type="ORF">Pa4123_46420</name>
</gene>
<feature type="chain" id="PRO_5045088203" evidence="1">
    <location>
        <begin position="25"/>
        <end position="399"/>
    </location>
</feature>
<dbReference type="SUPFAM" id="SSF53850">
    <property type="entry name" value="Periplasmic binding protein-like II"/>
    <property type="match status" value="1"/>
</dbReference>
<dbReference type="RefSeq" id="WP_281898972.1">
    <property type="nucleotide sequence ID" value="NZ_BSDI01000023.1"/>
</dbReference>
<accession>A0ABQ5R0I4</accession>